<comment type="subcellular location">
    <subcellularLocation>
        <location evidence="1">Membrane</location>
        <topology evidence="1">Multi-pass membrane protein</topology>
    </subcellularLocation>
</comment>
<feature type="transmembrane region" description="Helical" evidence="5">
    <location>
        <begin position="207"/>
        <end position="226"/>
    </location>
</feature>
<keyword evidence="2 5" id="KW-0812">Transmembrane</keyword>
<feature type="transmembrane region" description="Helical" evidence="5">
    <location>
        <begin position="182"/>
        <end position="200"/>
    </location>
</feature>
<accession>A0A7K0FJP0</accession>
<evidence type="ECO:0000256" key="3">
    <source>
        <dbReference type="ARBA" id="ARBA00022989"/>
    </source>
</evidence>
<evidence type="ECO:0000256" key="2">
    <source>
        <dbReference type="ARBA" id="ARBA00022692"/>
    </source>
</evidence>
<evidence type="ECO:0000256" key="4">
    <source>
        <dbReference type="ARBA" id="ARBA00023136"/>
    </source>
</evidence>
<dbReference type="AlphaFoldDB" id="A0A7K0FJP0"/>
<comment type="caution">
    <text evidence="7">The sequence shown here is derived from an EMBL/GenBank/DDBJ whole genome shotgun (WGS) entry which is preliminary data.</text>
</comment>
<dbReference type="Pfam" id="PF00916">
    <property type="entry name" value="Sulfate_transp"/>
    <property type="match status" value="1"/>
</dbReference>
<proteinExistence type="predicted"/>
<organism evidence="7 8">
    <name type="scientific">Pedobacter puniceum</name>
    <dbReference type="NCBI Taxonomy" id="2666136"/>
    <lineage>
        <taxon>Bacteria</taxon>
        <taxon>Pseudomonadati</taxon>
        <taxon>Bacteroidota</taxon>
        <taxon>Sphingobacteriia</taxon>
        <taxon>Sphingobacteriales</taxon>
        <taxon>Sphingobacteriaceae</taxon>
        <taxon>Pedobacter</taxon>
    </lineage>
</organism>
<feature type="transmembrane region" description="Helical" evidence="5">
    <location>
        <begin position="349"/>
        <end position="378"/>
    </location>
</feature>
<dbReference type="InterPro" id="IPR011547">
    <property type="entry name" value="SLC26A/SulP_dom"/>
</dbReference>
<feature type="transmembrane region" description="Helical" evidence="5">
    <location>
        <begin position="99"/>
        <end position="117"/>
    </location>
</feature>
<dbReference type="RefSeq" id="WP_154285818.1">
    <property type="nucleotide sequence ID" value="NZ_WKJI01000001.1"/>
</dbReference>
<protein>
    <submittedName>
        <fullName evidence="7">SulP family inorganic anion transporter</fullName>
    </submittedName>
</protein>
<feature type="domain" description="SLC26A/SulP transporter" evidence="6">
    <location>
        <begin position="23"/>
        <end position="404"/>
    </location>
</feature>
<keyword evidence="3 5" id="KW-1133">Transmembrane helix</keyword>
<dbReference type="GO" id="GO:0055085">
    <property type="term" value="P:transmembrane transport"/>
    <property type="evidence" value="ECO:0007669"/>
    <property type="project" value="InterPro"/>
</dbReference>
<dbReference type="EMBL" id="WKJI01000001">
    <property type="protein sequence ID" value="MRX45645.1"/>
    <property type="molecule type" value="Genomic_DNA"/>
</dbReference>
<feature type="transmembrane region" description="Helical" evidence="5">
    <location>
        <begin position="52"/>
        <end position="69"/>
    </location>
</feature>
<dbReference type="InterPro" id="IPR036513">
    <property type="entry name" value="STAS_dom_sf"/>
</dbReference>
<reference evidence="7 8" key="1">
    <citation type="submission" date="2019-11" db="EMBL/GenBank/DDBJ databases">
        <authorList>
            <person name="Cheng Q."/>
            <person name="Yang Z."/>
        </authorList>
    </citation>
    <scope>NUCLEOTIDE SEQUENCE [LARGE SCALE GENOMIC DNA]</scope>
    <source>
        <strain evidence="7 8">HX-22-1</strain>
    </source>
</reference>
<name>A0A7K0FJP0_9SPHI</name>
<dbReference type="Proteomes" id="UP000462931">
    <property type="component" value="Unassembled WGS sequence"/>
</dbReference>
<gene>
    <name evidence="7" type="ORF">GJJ64_00405</name>
</gene>
<keyword evidence="8" id="KW-1185">Reference proteome</keyword>
<evidence type="ECO:0000256" key="1">
    <source>
        <dbReference type="ARBA" id="ARBA00004141"/>
    </source>
</evidence>
<keyword evidence="4 5" id="KW-0472">Membrane</keyword>
<dbReference type="PANTHER" id="PTHR11814">
    <property type="entry name" value="SULFATE TRANSPORTER"/>
    <property type="match status" value="1"/>
</dbReference>
<dbReference type="InterPro" id="IPR001902">
    <property type="entry name" value="SLC26A/SulP_fam"/>
</dbReference>
<feature type="transmembrane region" description="Helical" evidence="5">
    <location>
        <begin position="398"/>
        <end position="429"/>
    </location>
</feature>
<feature type="transmembrane region" description="Helical" evidence="5">
    <location>
        <begin position="267"/>
        <end position="286"/>
    </location>
</feature>
<dbReference type="GO" id="GO:0016020">
    <property type="term" value="C:membrane"/>
    <property type="evidence" value="ECO:0007669"/>
    <property type="project" value="UniProtKB-SubCell"/>
</dbReference>
<evidence type="ECO:0000256" key="5">
    <source>
        <dbReference type="SAM" id="Phobius"/>
    </source>
</evidence>
<feature type="transmembrane region" description="Helical" evidence="5">
    <location>
        <begin position="129"/>
        <end position="147"/>
    </location>
</feature>
<evidence type="ECO:0000313" key="8">
    <source>
        <dbReference type="Proteomes" id="UP000462931"/>
    </source>
</evidence>
<evidence type="ECO:0000313" key="7">
    <source>
        <dbReference type="EMBL" id="MRX45645.1"/>
    </source>
</evidence>
<evidence type="ECO:0000259" key="6">
    <source>
        <dbReference type="Pfam" id="PF00916"/>
    </source>
</evidence>
<sequence>MEKDNKSLFPGFNAAKYFNPQTLKKDLPSSIVVFLVALPLCLGIALASGAPLFAGLLTGIIGGVVVASFSGSQLSVSGPAAGLTVIVLNAITQLGSYDIFILAVLIAGIIQIILGIAKAGTIGNYFPSAVIEGMLAAIGIILILKQLPHALGYDKSYEGEESFKQVNDDNTFTAIITAVENMQLGAVIISVLSLAILILWPKIKQVAAVPAALVVVLTGIGLTFAFQETGLALTGEHMVQIPMVASFAEFQNLFLFPDFTAITNPKVWTVAVTIAIVASLETLLSLEAIDKIDPQKRVSPTNRELVAQGVGNTVSGLLGGLPMTSVIVRSSANVNSGAKTKMSAIFHGIWLLAALLVIPGLINKIPLAALAAILLFTGYKLANATLFSKMWRHGKNQFIPFIVTVLAVVFTDLLTGVAVGMLIGVFYLLRANMRNPYFYKLEKDGKQKTLRLKLSEEVSFLNKGAILYTLTHIPKGAKVIIDGSNSKYIDRDVLEIIENFHEHAYTKQIDVELVNIHPKYELPKLQDLIIQPGDIEEIVDINKVNNEKELQKNN</sequence>
<dbReference type="SUPFAM" id="SSF52091">
    <property type="entry name" value="SpoIIaa-like"/>
    <property type="match status" value="1"/>
</dbReference>
<feature type="transmembrane region" description="Helical" evidence="5">
    <location>
        <begin position="306"/>
        <end position="328"/>
    </location>
</feature>
<feature type="transmembrane region" description="Helical" evidence="5">
    <location>
        <begin position="27"/>
        <end position="46"/>
    </location>
</feature>